<dbReference type="InterPro" id="IPR006342">
    <property type="entry name" value="FkbM_mtfrase"/>
</dbReference>
<dbReference type="Proteomes" id="UP000282957">
    <property type="component" value="Unassembled WGS sequence"/>
</dbReference>
<dbReference type="InterPro" id="IPR052514">
    <property type="entry name" value="SAM-dependent_MTase"/>
</dbReference>
<dbReference type="GO" id="GO:0008168">
    <property type="term" value="F:methyltransferase activity"/>
    <property type="evidence" value="ECO:0007669"/>
    <property type="project" value="UniProtKB-KW"/>
</dbReference>
<keyword evidence="2" id="KW-0808">Transferase</keyword>
<protein>
    <submittedName>
        <fullName evidence="2">FkbM family methyltransferase</fullName>
    </submittedName>
</protein>
<organism evidence="2 3">
    <name type="scientific">Rhodovarius crocodyli</name>
    <dbReference type="NCBI Taxonomy" id="1979269"/>
    <lineage>
        <taxon>Bacteria</taxon>
        <taxon>Pseudomonadati</taxon>
        <taxon>Pseudomonadota</taxon>
        <taxon>Alphaproteobacteria</taxon>
        <taxon>Acetobacterales</taxon>
        <taxon>Roseomonadaceae</taxon>
        <taxon>Rhodovarius</taxon>
    </lineage>
</organism>
<comment type="caution">
    <text evidence="2">The sequence shown here is derived from an EMBL/GenBank/DDBJ whole genome shotgun (WGS) entry which is preliminary data.</text>
</comment>
<dbReference type="EMBL" id="SACL01000013">
    <property type="protein sequence ID" value="RVT90591.1"/>
    <property type="molecule type" value="Genomic_DNA"/>
</dbReference>
<proteinExistence type="predicted"/>
<sequence length="276" mass="30412">MRDVSIEDKKKSYAGIVGINDNKKVSSFYSDILKSVVFSHICPGDCVIEAGSYLGGFTTMMARQVGPCGRVVAFEPQLGSHEALQNRLERVGLCEAVELHAIALSDYVGDGAFYSVSGMLQRSGLYPSPEVAREVAGEAEPDCDVAPVTTLDAGGPQTGPVRLLWLDIEGGEFQALRGGINLLKGRRPLLVMRNWRGRAATQYGYSADEFFDFFQDVEYDLYNLIGFDFRRKDWTIGGQPGWCFGVPRENMVLKGTLHGMIDHVVEKYGISEMICC</sequence>
<dbReference type="PANTHER" id="PTHR34203:SF15">
    <property type="entry name" value="SLL1173 PROTEIN"/>
    <property type="match status" value="1"/>
</dbReference>
<reference evidence="2 3" key="1">
    <citation type="submission" date="2019-01" db="EMBL/GenBank/DDBJ databases">
        <authorList>
            <person name="Chen W.-M."/>
        </authorList>
    </citation>
    <scope>NUCLEOTIDE SEQUENCE [LARGE SCALE GENOMIC DNA]</scope>
    <source>
        <strain evidence="2 3">CCP-6</strain>
    </source>
</reference>
<keyword evidence="2" id="KW-0489">Methyltransferase</keyword>
<evidence type="ECO:0000313" key="2">
    <source>
        <dbReference type="EMBL" id="RVT90591.1"/>
    </source>
</evidence>
<dbReference type="PANTHER" id="PTHR34203">
    <property type="entry name" value="METHYLTRANSFERASE, FKBM FAMILY PROTEIN"/>
    <property type="match status" value="1"/>
</dbReference>
<gene>
    <name evidence="2" type="ORF">EOD42_23450</name>
</gene>
<feature type="domain" description="Methyltransferase FkbM" evidence="1">
    <location>
        <begin position="53"/>
        <end position="219"/>
    </location>
</feature>
<dbReference type="AlphaFoldDB" id="A0A437LYU6"/>
<dbReference type="SUPFAM" id="SSF53335">
    <property type="entry name" value="S-adenosyl-L-methionine-dependent methyltransferases"/>
    <property type="match status" value="1"/>
</dbReference>
<dbReference type="InterPro" id="IPR029063">
    <property type="entry name" value="SAM-dependent_MTases_sf"/>
</dbReference>
<dbReference type="Pfam" id="PF05050">
    <property type="entry name" value="Methyltransf_21"/>
    <property type="match status" value="1"/>
</dbReference>
<evidence type="ECO:0000259" key="1">
    <source>
        <dbReference type="Pfam" id="PF05050"/>
    </source>
</evidence>
<dbReference type="NCBIfam" id="TIGR01444">
    <property type="entry name" value="fkbM_fam"/>
    <property type="match status" value="1"/>
</dbReference>
<dbReference type="Gene3D" id="3.40.50.150">
    <property type="entry name" value="Vaccinia Virus protein VP39"/>
    <property type="match status" value="1"/>
</dbReference>
<accession>A0A437LYU6</accession>
<dbReference type="GO" id="GO:0032259">
    <property type="term" value="P:methylation"/>
    <property type="evidence" value="ECO:0007669"/>
    <property type="project" value="UniProtKB-KW"/>
</dbReference>
<keyword evidence="3" id="KW-1185">Reference proteome</keyword>
<dbReference type="OrthoDB" id="5679686at2"/>
<evidence type="ECO:0000313" key="3">
    <source>
        <dbReference type="Proteomes" id="UP000282957"/>
    </source>
</evidence>
<name>A0A437LYU6_9PROT</name>
<dbReference type="RefSeq" id="WP_127790033.1">
    <property type="nucleotide sequence ID" value="NZ_SACL01000013.1"/>
</dbReference>